<accession>C5FWA4</accession>
<dbReference type="eggNOG" id="ENOG502SB7A">
    <property type="taxonomic scope" value="Eukaryota"/>
</dbReference>
<protein>
    <submittedName>
        <fullName evidence="1">Uncharacterized protein</fullName>
    </submittedName>
</protein>
<dbReference type="STRING" id="554155.C5FWA4"/>
<dbReference type="Proteomes" id="UP000002035">
    <property type="component" value="Unassembled WGS sequence"/>
</dbReference>
<organism evidence="1 2">
    <name type="scientific">Arthroderma otae (strain ATCC MYA-4605 / CBS 113480)</name>
    <name type="common">Microsporum canis</name>
    <dbReference type="NCBI Taxonomy" id="554155"/>
    <lineage>
        <taxon>Eukaryota</taxon>
        <taxon>Fungi</taxon>
        <taxon>Dikarya</taxon>
        <taxon>Ascomycota</taxon>
        <taxon>Pezizomycotina</taxon>
        <taxon>Eurotiomycetes</taxon>
        <taxon>Eurotiomycetidae</taxon>
        <taxon>Onygenales</taxon>
        <taxon>Arthrodermataceae</taxon>
        <taxon>Microsporum</taxon>
    </lineage>
</organism>
<dbReference type="PANTHER" id="PTHR37490">
    <property type="entry name" value="EXPRESSED PROTEIN"/>
    <property type="match status" value="1"/>
</dbReference>
<dbReference type="InterPro" id="IPR021838">
    <property type="entry name" value="DUF3431"/>
</dbReference>
<keyword evidence="2" id="KW-1185">Reference proteome</keyword>
<dbReference type="EMBL" id="DS995706">
    <property type="protein sequence ID" value="EEQ34188.1"/>
    <property type="molecule type" value="Genomic_DNA"/>
</dbReference>
<sequence length="335" mass="38106">MTKCRLRHLIVVTASMLACVWYFLGGELRAIADQYNVRGYLKDSFDSTKQPIRPTNAVAVGDKVIVMAALEEEDTRWVQEYLPEYETLIPHWQRAIYTVNPSPETLKDPNHLSTPTNKGHEAMAYLTYVIEHYHSLPSIVAFLHSHRNGFVKAWHVDAPLHDNAMAMQSLQTNYIRENGYVNLRCMRNLGCASPGRHPLITPEVWDQLFNGTTQGKRTATTTEGDDKGVIRSVVPVPEIVMVACCAQFAVSREQVRLRPLEDYVHFRQWLFDTSLNDATSGRVFEYLWHIIFGKNAVYCPEEDTCYCKMECLISSGKSRIPSNKLFMGNVLITGS</sequence>
<dbReference type="OrthoDB" id="426718at2759"/>
<dbReference type="PANTHER" id="PTHR37490:SF3">
    <property type="entry name" value="DUF3431 DOMAIN CONTAINING PROTEIN"/>
    <property type="match status" value="1"/>
</dbReference>
<gene>
    <name evidence="1" type="ORF">MCYG_07007</name>
</gene>
<dbReference type="RefSeq" id="XP_002845043.1">
    <property type="nucleotide sequence ID" value="XM_002844997.1"/>
</dbReference>
<reference evidence="2" key="1">
    <citation type="journal article" date="2012" name="MBio">
        <title>Comparative genome analysis of Trichophyton rubrum and related dermatophytes reveals candidate genes involved in infection.</title>
        <authorList>
            <person name="Martinez D.A."/>
            <person name="Oliver B.G."/>
            <person name="Graeser Y."/>
            <person name="Goldberg J.M."/>
            <person name="Li W."/>
            <person name="Martinez-Rossi N.M."/>
            <person name="Monod M."/>
            <person name="Shelest E."/>
            <person name="Barton R.C."/>
            <person name="Birch E."/>
            <person name="Brakhage A.A."/>
            <person name="Chen Z."/>
            <person name="Gurr S.J."/>
            <person name="Heiman D."/>
            <person name="Heitman J."/>
            <person name="Kosti I."/>
            <person name="Rossi A."/>
            <person name="Saif S."/>
            <person name="Samalova M."/>
            <person name="Saunders C.W."/>
            <person name="Shea T."/>
            <person name="Summerbell R.C."/>
            <person name="Xu J."/>
            <person name="Young S."/>
            <person name="Zeng Q."/>
            <person name="Birren B.W."/>
            <person name="Cuomo C.A."/>
            <person name="White T.C."/>
        </authorList>
    </citation>
    <scope>NUCLEOTIDE SEQUENCE [LARGE SCALE GENOMIC DNA]</scope>
    <source>
        <strain evidence="2">ATCC MYA-4605 / CBS 113480</strain>
    </source>
</reference>
<dbReference type="PROSITE" id="PS51257">
    <property type="entry name" value="PROKAR_LIPOPROTEIN"/>
    <property type="match status" value="1"/>
</dbReference>
<dbReference type="GeneID" id="9228075"/>
<dbReference type="HOGENOM" id="CLU_031559_3_0_1"/>
<evidence type="ECO:0000313" key="1">
    <source>
        <dbReference type="EMBL" id="EEQ34188.1"/>
    </source>
</evidence>
<dbReference type="OMA" id="FRQWVID"/>
<dbReference type="VEuPathDB" id="FungiDB:MCYG_07007"/>
<name>C5FWA4_ARTOC</name>
<evidence type="ECO:0000313" key="2">
    <source>
        <dbReference type="Proteomes" id="UP000002035"/>
    </source>
</evidence>
<proteinExistence type="predicted"/>
<dbReference type="AlphaFoldDB" id="C5FWA4"/>
<dbReference type="Pfam" id="PF11913">
    <property type="entry name" value="DUF3431"/>
    <property type="match status" value="1"/>
</dbReference>